<evidence type="ECO:0000313" key="1">
    <source>
        <dbReference type="EMBL" id="KAB0483653.1"/>
    </source>
</evidence>
<sequence>MADALTVHARRGAGSLLDRPQGPVLPKYSYNVIRKCNTKIELMCLIGRVFSVFYRRLSDTDGAFYPVFIELNADFRALQAFVGKAGFK</sequence>
<dbReference type="RefSeq" id="WP_075948243.1">
    <property type="nucleotide sequence ID" value="NZ_LT629709.1"/>
</dbReference>
<protein>
    <submittedName>
        <fullName evidence="2">Uncharacterized protein</fullName>
    </submittedName>
</protein>
<evidence type="ECO:0000313" key="2">
    <source>
        <dbReference type="EMBL" id="OLU00684.1"/>
    </source>
</evidence>
<dbReference type="EMBL" id="VZPS01000014">
    <property type="protein sequence ID" value="KAB0483653.1"/>
    <property type="molecule type" value="Genomic_DNA"/>
</dbReference>
<organism evidence="2 3">
    <name type="scientific">Pseudomonas reinekei</name>
    <dbReference type="NCBI Taxonomy" id="395598"/>
    <lineage>
        <taxon>Bacteria</taxon>
        <taxon>Pseudomonadati</taxon>
        <taxon>Pseudomonadota</taxon>
        <taxon>Gammaproteobacteria</taxon>
        <taxon>Pseudomonadales</taxon>
        <taxon>Pseudomonadaceae</taxon>
        <taxon>Pseudomonas</taxon>
    </lineage>
</organism>
<dbReference type="Proteomes" id="UP000186756">
    <property type="component" value="Unassembled WGS sequence"/>
</dbReference>
<accession>A0A1Q9WPH8</accession>
<evidence type="ECO:0000313" key="4">
    <source>
        <dbReference type="Proteomes" id="UP000460142"/>
    </source>
</evidence>
<comment type="caution">
    <text evidence="2">The sequence shown here is derived from an EMBL/GenBank/DDBJ whole genome shotgun (WGS) entry which is preliminary data.</text>
</comment>
<dbReference type="Proteomes" id="UP000460142">
    <property type="component" value="Unassembled WGS sequence"/>
</dbReference>
<dbReference type="AlphaFoldDB" id="A0A1Q9WPH8"/>
<dbReference type="EMBL" id="MSTQ01000014">
    <property type="protein sequence ID" value="OLU00684.1"/>
    <property type="molecule type" value="Genomic_DNA"/>
</dbReference>
<evidence type="ECO:0000313" key="3">
    <source>
        <dbReference type="Proteomes" id="UP000186756"/>
    </source>
</evidence>
<reference evidence="1 4" key="3">
    <citation type="submission" date="2019-09" db="EMBL/GenBank/DDBJ databases">
        <title>Draft genome sequences of 48 bacterial type strains from the CCUG.</title>
        <authorList>
            <person name="Tunovic T."/>
            <person name="Pineiro-Iglesias B."/>
            <person name="Unosson C."/>
            <person name="Inganas E."/>
            <person name="Ohlen M."/>
            <person name="Cardew S."/>
            <person name="Jensie-Markopoulos S."/>
            <person name="Salva-Serra F."/>
            <person name="Jaen-Luchoro D."/>
            <person name="Karlsson R."/>
            <person name="Svensson-Stadler L."/>
            <person name="Chun J."/>
            <person name="Moore E."/>
        </authorList>
    </citation>
    <scope>NUCLEOTIDE SEQUENCE [LARGE SCALE GENOMIC DNA]</scope>
    <source>
        <strain evidence="1 4">CCUG 53116</strain>
    </source>
</reference>
<gene>
    <name evidence="2" type="ORF">BVK86_21025</name>
    <name evidence="1" type="ORF">F7R15_20070</name>
</gene>
<name>A0A1Q9WPH8_PSERE</name>
<reference evidence="3" key="2">
    <citation type="submission" date="2017-01" db="EMBL/GenBank/DDBJ databases">
        <authorList>
            <person name="Poblete-Castro I."/>
        </authorList>
    </citation>
    <scope>NUCLEOTIDE SEQUENCE [LARGE SCALE GENOMIC DNA]</scope>
    <source>
        <strain evidence="3">DSM 18361 / CCUG 53116 / MT1</strain>
    </source>
</reference>
<proteinExistence type="predicted"/>
<reference evidence="2" key="1">
    <citation type="submission" date="2017-01" db="EMBL/GenBank/DDBJ databases">
        <authorList>
            <person name="Mah S.A."/>
            <person name="Swanson W.J."/>
            <person name="Moy G.W."/>
            <person name="Vacquier V.D."/>
        </authorList>
    </citation>
    <scope>NUCLEOTIDE SEQUENCE [LARGE SCALE GENOMIC DNA]</scope>
    <source>
        <strain evidence="2">MT1</strain>
    </source>
</reference>
<dbReference type="OrthoDB" id="9998925at2"/>
<keyword evidence="3" id="KW-1185">Reference proteome</keyword>